<dbReference type="PANTHER" id="PTHR31900:SF28">
    <property type="entry name" value="FBD DOMAIN-CONTAINING PROTEIN"/>
    <property type="match status" value="1"/>
</dbReference>
<dbReference type="Pfam" id="PF08387">
    <property type="entry name" value="FBD"/>
    <property type="match status" value="1"/>
</dbReference>
<proteinExistence type="predicted"/>
<gene>
    <name evidence="2" type="ordered locus">AALP_Aa1g135000</name>
</gene>
<name>A0A087HN09_ARAAL</name>
<accession>A0A087HN09</accession>
<dbReference type="Gene3D" id="1.20.1280.50">
    <property type="match status" value="1"/>
</dbReference>
<dbReference type="InterPro" id="IPR050232">
    <property type="entry name" value="FBL13/AtMIF1-like"/>
</dbReference>
<dbReference type="OrthoDB" id="1098139at2759"/>
<evidence type="ECO:0000313" key="3">
    <source>
        <dbReference type="Proteomes" id="UP000029120"/>
    </source>
</evidence>
<protein>
    <recommendedName>
        <fullName evidence="1">F-box domain-containing protein</fullName>
    </recommendedName>
</protein>
<keyword evidence="3" id="KW-1185">Reference proteome</keyword>
<dbReference type="InterPro" id="IPR006566">
    <property type="entry name" value="FBD"/>
</dbReference>
<evidence type="ECO:0000313" key="2">
    <source>
        <dbReference type="EMBL" id="KFK43511.1"/>
    </source>
</evidence>
<dbReference type="InterPro" id="IPR036047">
    <property type="entry name" value="F-box-like_dom_sf"/>
</dbReference>
<dbReference type="Gramene" id="KFK43511">
    <property type="protein sequence ID" value="KFK43511"/>
    <property type="gene ID" value="AALP_AA1G135000"/>
</dbReference>
<dbReference type="SUPFAM" id="SSF52047">
    <property type="entry name" value="RNI-like"/>
    <property type="match status" value="1"/>
</dbReference>
<dbReference type="CDD" id="cd22160">
    <property type="entry name" value="F-box_AtFBL13-like"/>
    <property type="match status" value="1"/>
</dbReference>
<dbReference type="Gene3D" id="3.80.10.10">
    <property type="entry name" value="Ribonuclease Inhibitor"/>
    <property type="match status" value="1"/>
</dbReference>
<dbReference type="InterPro" id="IPR053781">
    <property type="entry name" value="F-box_AtFBL13-like"/>
</dbReference>
<dbReference type="OMA" id="SFCHKEE"/>
<dbReference type="Pfam" id="PF00646">
    <property type="entry name" value="F-box"/>
    <property type="match status" value="1"/>
</dbReference>
<dbReference type="SMART" id="SM00256">
    <property type="entry name" value="FBOX"/>
    <property type="match status" value="1"/>
</dbReference>
<feature type="domain" description="F-box" evidence="1">
    <location>
        <begin position="14"/>
        <end position="54"/>
    </location>
</feature>
<dbReference type="InterPro" id="IPR032675">
    <property type="entry name" value="LRR_dom_sf"/>
</dbReference>
<dbReference type="AlphaFoldDB" id="A0A087HN09"/>
<organism evidence="2 3">
    <name type="scientific">Arabis alpina</name>
    <name type="common">Alpine rock-cress</name>
    <dbReference type="NCBI Taxonomy" id="50452"/>
    <lineage>
        <taxon>Eukaryota</taxon>
        <taxon>Viridiplantae</taxon>
        <taxon>Streptophyta</taxon>
        <taxon>Embryophyta</taxon>
        <taxon>Tracheophyta</taxon>
        <taxon>Spermatophyta</taxon>
        <taxon>Magnoliopsida</taxon>
        <taxon>eudicotyledons</taxon>
        <taxon>Gunneridae</taxon>
        <taxon>Pentapetalae</taxon>
        <taxon>rosids</taxon>
        <taxon>malvids</taxon>
        <taxon>Brassicales</taxon>
        <taxon>Brassicaceae</taxon>
        <taxon>Arabideae</taxon>
        <taxon>Arabis</taxon>
    </lineage>
</organism>
<evidence type="ECO:0000259" key="1">
    <source>
        <dbReference type="SMART" id="SM00256"/>
    </source>
</evidence>
<reference evidence="3" key="1">
    <citation type="journal article" date="2015" name="Nat. Plants">
        <title>Genome expansion of Arabis alpina linked with retrotransposition and reduced symmetric DNA methylation.</title>
        <authorList>
            <person name="Willing E.M."/>
            <person name="Rawat V."/>
            <person name="Mandakova T."/>
            <person name="Maumus F."/>
            <person name="James G.V."/>
            <person name="Nordstroem K.J."/>
            <person name="Becker C."/>
            <person name="Warthmann N."/>
            <person name="Chica C."/>
            <person name="Szarzynska B."/>
            <person name="Zytnicki M."/>
            <person name="Albani M.C."/>
            <person name="Kiefer C."/>
            <person name="Bergonzi S."/>
            <person name="Castaings L."/>
            <person name="Mateos J.L."/>
            <person name="Berns M.C."/>
            <person name="Bujdoso N."/>
            <person name="Piofczyk T."/>
            <person name="de Lorenzo L."/>
            <person name="Barrero-Sicilia C."/>
            <person name="Mateos I."/>
            <person name="Piednoel M."/>
            <person name="Hagmann J."/>
            <person name="Chen-Min-Tao R."/>
            <person name="Iglesias-Fernandez R."/>
            <person name="Schuster S.C."/>
            <person name="Alonso-Blanco C."/>
            <person name="Roudier F."/>
            <person name="Carbonero P."/>
            <person name="Paz-Ares J."/>
            <person name="Davis S.J."/>
            <person name="Pecinka A."/>
            <person name="Quesneville H."/>
            <person name="Colot V."/>
            <person name="Lysak M.A."/>
            <person name="Weigel D."/>
            <person name="Coupland G."/>
            <person name="Schneeberger K."/>
        </authorList>
    </citation>
    <scope>NUCLEOTIDE SEQUENCE [LARGE SCALE GENOMIC DNA]</scope>
    <source>
        <strain evidence="3">cv. Pajares</strain>
    </source>
</reference>
<dbReference type="SUPFAM" id="SSF81383">
    <property type="entry name" value="F-box domain"/>
    <property type="match status" value="1"/>
</dbReference>
<dbReference type="PANTHER" id="PTHR31900">
    <property type="entry name" value="F-BOX/RNI SUPERFAMILY PROTEIN-RELATED"/>
    <property type="match status" value="1"/>
</dbReference>
<dbReference type="EMBL" id="CM002869">
    <property type="protein sequence ID" value="KFK43511.1"/>
    <property type="molecule type" value="Genomic_DNA"/>
</dbReference>
<sequence length="274" mass="31759">MYFDKPGLGKISELSEDLLVKILSFLPTKEAVSTSILSKQWQFLWRWLPKLEYDIDDFESEFAFGEYMNKNLPLHRAPVLKSFSLSPLLQRLSLNIPYESSSRRHVIVTPSLKYFKLSDEGVGFSYLVEHMPNLEEADISADDRVEKLLESITSVKRLSLSIYFYNGQESLYPAGLVFNQLEHLKLGIGNRDWQQLLFHLLEHSPKLRDLYIFSDVEQCGIAPFSWNNISVPKCLLESLESFKFEGYQRTPEEGEFLSFFFRNASRLKSSSISE</sequence>
<dbReference type="Proteomes" id="UP000029120">
    <property type="component" value="Chromosome 1"/>
</dbReference>
<dbReference type="InterPro" id="IPR001810">
    <property type="entry name" value="F-box_dom"/>
</dbReference>